<comment type="pathway">
    <text evidence="4">Lipid metabolism; fatty acid biosynthesis.</text>
</comment>
<evidence type="ECO:0000256" key="5">
    <source>
        <dbReference type="SAM" id="Phobius"/>
    </source>
</evidence>
<reference evidence="8" key="1">
    <citation type="submission" date="2021-01" db="EMBL/GenBank/DDBJ databases">
        <title>Adiantum capillus-veneris genome.</title>
        <authorList>
            <person name="Fang Y."/>
            <person name="Liao Q."/>
        </authorList>
    </citation>
    <scope>NUCLEOTIDE SEQUENCE</scope>
    <source>
        <strain evidence="8">H3</strain>
        <tissue evidence="8">Leaf</tissue>
    </source>
</reference>
<feature type="domain" description="FAE" evidence="6">
    <location>
        <begin position="93"/>
        <end position="378"/>
    </location>
</feature>
<keyword evidence="3 4" id="KW-0012">Acyltransferase</keyword>
<dbReference type="InterPro" id="IPR016039">
    <property type="entry name" value="Thiolase-like"/>
</dbReference>
<name>A0A9D4UEZ3_ADICA</name>
<dbReference type="PANTHER" id="PTHR31561">
    <property type="entry name" value="3-KETOACYL-COA SYNTHASE"/>
    <property type="match status" value="1"/>
</dbReference>
<dbReference type="CDD" id="cd00831">
    <property type="entry name" value="CHS_like"/>
    <property type="match status" value="1"/>
</dbReference>
<dbReference type="InterPro" id="IPR013601">
    <property type="entry name" value="FAE1_typ3_polyketide_synth"/>
</dbReference>
<evidence type="ECO:0000256" key="4">
    <source>
        <dbReference type="PIRNR" id="PIRNR036417"/>
    </source>
</evidence>
<feature type="transmembrane region" description="Helical" evidence="5">
    <location>
        <begin position="26"/>
        <end position="47"/>
    </location>
</feature>
<dbReference type="Proteomes" id="UP000886520">
    <property type="component" value="Chromosome 18"/>
</dbReference>
<organism evidence="8 9">
    <name type="scientific">Adiantum capillus-veneris</name>
    <name type="common">Maidenhair fern</name>
    <dbReference type="NCBI Taxonomy" id="13818"/>
    <lineage>
        <taxon>Eukaryota</taxon>
        <taxon>Viridiplantae</taxon>
        <taxon>Streptophyta</taxon>
        <taxon>Embryophyta</taxon>
        <taxon>Tracheophyta</taxon>
        <taxon>Polypodiopsida</taxon>
        <taxon>Polypodiidae</taxon>
        <taxon>Polypodiales</taxon>
        <taxon>Pteridineae</taxon>
        <taxon>Pteridaceae</taxon>
        <taxon>Vittarioideae</taxon>
        <taxon>Adiantum</taxon>
    </lineage>
</organism>
<comment type="caution">
    <text evidence="8">The sequence shown here is derived from an EMBL/GenBank/DDBJ whole genome shotgun (WGS) entry which is preliminary data.</text>
</comment>
<evidence type="ECO:0000256" key="1">
    <source>
        <dbReference type="ARBA" id="ARBA00005531"/>
    </source>
</evidence>
<dbReference type="PIRSF" id="PIRSF036417">
    <property type="entry name" value="3-ktacl-CoA_syn"/>
    <property type="match status" value="1"/>
</dbReference>
<feature type="domain" description="Beta-ketoacyl-[acyl-carrier-protein] synthase III C-terminal" evidence="7">
    <location>
        <begin position="396"/>
        <end position="477"/>
    </location>
</feature>
<evidence type="ECO:0000313" key="8">
    <source>
        <dbReference type="EMBL" id="KAI5066585.1"/>
    </source>
</evidence>
<dbReference type="Pfam" id="PF08392">
    <property type="entry name" value="FAE1_CUT1_RppA"/>
    <property type="match status" value="1"/>
</dbReference>
<keyword evidence="5" id="KW-0812">Transmembrane</keyword>
<dbReference type="Gene3D" id="3.40.47.10">
    <property type="match status" value="1"/>
</dbReference>
<keyword evidence="2 4" id="KW-0808">Transferase</keyword>
<keyword evidence="9" id="KW-1185">Reference proteome</keyword>
<dbReference type="GO" id="GO:0006633">
    <property type="term" value="P:fatty acid biosynthetic process"/>
    <property type="evidence" value="ECO:0007669"/>
    <property type="project" value="InterPro"/>
</dbReference>
<dbReference type="EMBL" id="JABFUD020000018">
    <property type="protein sequence ID" value="KAI5066585.1"/>
    <property type="molecule type" value="Genomic_DNA"/>
</dbReference>
<sequence>MAAAHPREDTVGAAILGKRKKAPTSISSIALVLCLGLIMTFVHVSTFDTGFFDAGFGFSNLRAFCMLLGHYRLTAICWIIASLQGVLVFRRSRSTQHSYLLDFTCFKPRDSMKCNYEVSEFLTRSNAHRFTLPSMHFQQKIFIRSGLREETYLPECIMMSPGNSTFEDARNEAEDVLFGSVQDLLSRANIRPQDISILITNCSLHSPTPSYVSMIVNHFKLREDCKAFHLGGMGCSASLIACKLASDLMRSKPNQYALVVSTENISLNWYPGNEKHMLVTNCLFRVGCAAMLLTNKNSERARCKYELLHLVRTHKAAEDKAFGCAGQAEDSEGTPGVALTRDLMAVAADALTTNIRTLGPLILPYSEQLRYVFSLLCRDILNMKVKQYQPDFKLAVKHFCLHAGGRAVIDEIKKNLYLDEYIVEPTRCTLQRWGNTSASSVWYVLAYMEARERIKANDKVWMLGLGSGFKCNSAVWRAISDVPLSKSNPWADCLHRYPVAEDPSFTRHKLS</sequence>
<comment type="similarity">
    <text evidence="1 4">Belongs to the thiolase-like superfamily. Chalcone/stilbene synthases family.</text>
</comment>
<dbReference type="Pfam" id="PF08541">
    <property type="entry name" value="ACP_syn_III_C"/>
    <property type="match status" value="1"/>
</dbReference>
<dbReference type="AlphaFoldDB" id="A0A9D4UEZ3"/>
<evidence type="ECO:0000256" key="3">
    <source>
        <dbReference type="ARBA" id="ARBA00023315"/>
    </source>
</evidence>
<gene>
    <name evidence="8" type="ORF">GOP47_0019209</name>
</gene>
<evidence type="ECO:0000256" key="2">
    <source>
        <dbReference type="ARBA" id="ARBA00022679"/>
    </source>
</evidence>
<feature type="transmembrane region" description="Helical" evidence="5">
    <location>
        <begin position="67"/>
        <end position="89"/>
    </location>
</feature>
<dbReference type="OrthoDB" id="1893456at2759"/>
<proteinExistence type="inferred from homology"/>
<dbReference type="GO" id="GO:0016020">
    <property type="term" value="C:membrane"/>
    <property type="evidence" value="ECO:0007669"/>
    <property type="project" value="InterPro"/>
</dbReference>
<protein>
    <recommendedName>
        <fullName evidence="4">3-ketoacyl-CoA synthase</fullName>
        <ecNumber evidence="4">2.3.1.-</ecNumber>
    </recommendedName>
</protein>
<evidence type="ECO:0000259" key="7">
    <source>
        <dbReference type="Pfam" id="PF08541"/>
    </source>
</evidence>
<dbReference type="SUPFAM" id="SSF53901">
    <property type="entry name" value="Thiolase-like"/>
    <property type="match status" value="2"/>
</dbReference>
<keyword evidence="5" id="KW-1133">Transmembrane helix</keyword>
<accession>A0A9D4UEZ3</accession>
<evidence type="ECO:0000259" key="6">
    <source>
        <dbReference type="Pfam" id="PF08392"/>
    </source>
</evidence>
<dbReference type="GO" id="GO:0016747">
    <property type="term" value="F:acyltransferase activity, transferring groups other than amino-acyl groups"/>
    <property type="evidence" value="ECO:0007669"/>
    <property type="project" value="InterPro"/>
</dbReference>
<dbReference type="EC" id="2.3.1.-" evidence="4"/>
<dbReference type="InterPro" id="IPR013747">
    <property type="entry name" value="ACP_syn_III_C"/>
</dbReference>
<dbReference type="InterPro" id="IPR012392">
    <property type="entry name" value="3-ktacl-CoA_syn"/>
</dbReference>
<evidence type="ECO:0000313" key="9">
    <source>
        <dbReference type="Proteomes" id="UP000886520"/>
    </source>
</evidence>
<keyword evidence="5" id="KW-0472">Membrane</keyword>